<keyword evidence="3" id="KW-1185">Reference proteome</keyword>
<dbReference type="Proteomes" id="UP001530377">
    <property type="component" value="Unassembled WGS sequence"/>
</dbReference>
<evidence type="ECO:0000313" key="3">
    <source>
        <dbReference type="Proteomes" id="UP001530377"/>
    </source>
</evidence>
<gene>
    <name evidence="2" type="ORF">ACHAXA_005148</name>
</gene>
<evidence type="ECO:0000256" key="1">
    <source>
        <dbReference type="SAM" id="Phobius"/>
    </source>
</evidence>
<feature type="transmembrane region" description="Helical" evidence="1">
    <location>
        <begin position="208"/>
        <end position="229"/>
    </location>
</feature>
<dbReference type="AlphaFoldDB" id="A0ABD3RXB6"/>
<evidence type="ECO:0008006" key="4">
    <source>
        <dbReference type="Google" id="ProtNLM"/>
    </source>
</evidence>
<organism evidence="2 3">
    <name type="scientific">Cyclostephanos tholiformis</name>
    <dbReference type="NCBI Taxonomy" id="382380"/>
    <lineage>
        <taxon>Eukaryota</taxon>
        <taxon>Sar</taxon>
        <taxon>Stramenopiles</taxon>
        <taxon>Ochrophyta</taxon>
        <taxon>Bacillariophyta</taxon>
        <taxon>Coscinodiscophyceae</taxon>
        <taxon>Thalassiosirophycidae</taxon>
        <taxon>Stephanodiscales</taxon>
        <taxon>Stephanodiscaceae</taxon>
        <taxon>Cyclostephanos</taxon>
    </lineage>
</organism>
<name>A0ABD3RXB6_9STRA</name>
<reference evidence="2 3" key="1">
    <citation type="submission" date="2024-10" db="EMBL/GenBank/DDBJ databases">
        <title>Updated reference genomes for cyclostephanoid diatoms.</title>
        <authorList>
            <person name="Roberts W.R."/>
            <person name="Alverson A.J."/>
        </authorList>
    </citation>
    <scope>NUCLEOTIDE SEQUENCE [LARGE SCALE GENOMIC DNA]</scope>
    <source>
        <strain evidence="2 3">AJA228-03</strain>
    </source>
</reference>
<dbReference type="EMBL" id="JALLPB020000129">
    <property type="protein sequence ID" value="KAL3816870.1"/>
    <property type="molecule type" value="Genomic_DNA"/>
</dbReference>
<dbReference type="PANTHER" id="PTHR12286:SF5">
    <property type="entry name" value="SACCHAROPINE DEHYDROGENASE-LIKE OXIDOREDUCTASE"/>
    <property type="match status" value="1"/>
</dbReference>
<dbReference type="PANTHER" id="PTHR12286">
    <property type="entry name" value="SACCHAROPINE DEHYDROGENASE-LIKE OXIDOREDUCTASE"/>
    <property type="match status" value="1"/>
</dbReference>
<keyword evidence="1" id="KW-0812">Transmembrane</keyword>
<evidence type="ECO:0000313" key="2">
    <source>
        <dbReference type="EMBL" id="KAL3816870.1"/>
    </source>
</evidence>
<keyword evidence="1" id="KW-1133">Transmembrane helix</keyword>
<proteinExistence type="predicted"/>
<dbReference type="InterPro" id="IPR051276">
    <property type="entry name" value="Saccharopine_DH-like_oxidrdct"/>
</dbReference>
<keyword evidence="1" id="KW-0472">Membrane</keyword>
<protein>
    <recommendedName>
        <fullName evidence="4">Saccharopine dehydrogenase</fullName>
    </recommendedName>
</protein>
<sequence>MLSMAKSSKVVVSCAGPFGRYGEASVKACVMGGAHYVDITGEVAFVERMIADYGEVATNAGITLCPFAGYDCVPAELGMWLVGKALEEDGNDAKLGTLALNFGGEGGGFPRGTLNTILDGVEGKGPSRKDGDPRFYPEEYRNVARSALSLSNFAFPTYQMGQFTGPNFMSVVNVPVLCRAASTLGFTSDLKISDKVSIVSNPSIHNGYGLFGAQVYIAILFTCGMASMIRPFRSWLRRKLETYSYYGNPSGRVLLDVRGSSTTNDGTYATAKCTFPGDPGIYATGLFAAGVAGALLKATYLDSEFPLPLVGFHSPVAALHVCRPGLLVDHLEEMGAQIKVELIPERRAAAREIDVSKLRSKL</sequence>
<accession>A0ABD3RXB6</accession>
<comment type="caution">
    <text evidence="2">The sequence shown here is derived from an EMBL/GenBank/DDBJ whole genome shotgun (WGS) entry which is preliminary data.</text>
</comment>
<dbReference type="Gene3D" id="3.40.50.720">
    <property type="entry name" value="NAD(P)-binding Rossmann-like Domain"/>
    <property type="match status" value="1"/>
</dbReference>